<dbReference type="EC" id="3.6.4.13" evidence="7"/>
<dbReference type="PROSITE" id="PS51192">
    <property type="entry name" value="HELICASE_ATP_BIND_1"/>
    <property type="match status" value="1"/>
</dbReference>
<dbReference type="PROSITE" id="PS51194">
    <property type="entry name" value="HELICASE_CTER"/>
    <property type="match status" value="1"/>
</dbReference>
<evidence type="ECO:0000256" key="4">
    <source>
        <dbReference type="ARBA" id="ARBA00022806"/>
    </source>
</evidence>
<evidence type="ECO:0000256" key="5">
    <source>
        <dbReference type="ARBA" id="ARBA00022840"/>
    </source>
</evidence>
<accession>A0ABY6A8R4</accession>
<keyword evidence="2 7" id="KW-0547">Nucleotide-binding</keyword>
<dbReference type="PANTHER" id="PTHR47959:SF10">
    <property type="entry name" value="ATP-DEPENDENT RNA HELICASE RHLB"/>
    <property type="match status" value="1"/>
</dbReference>
<gene>
    <name evidence="7 13" type="primary">rhlB</name>
    <name evidence="13" type="ORF">HUF19_08105</name>
</gene>
<dbReference type="GO" id="GO:0004386">
    <property type="term" value="F:helicase activity"/>
    <property type="evidence" value="ECO:0007669"/>
    <property type="project" value="UniProtKB-KW"/>
</dbReference>
<evidence type="ECO:0000256" key="7">
    <source>
        <dbReference type="HAMAP-Rule" id="MF_00661"/>
    </source>
</evidence>
<evidence type="ECO:0000259" key="11">
    <source>
        <dbReference type="PROSITE" id="PS51194"/>
    </source>
</evidence>
<comment type="function">
    <text evidence="7">DEAD-box RNA helicase involved in RNA degradation. Has RNA-dependent ATPase activity and unwinds double-stranded RNA.</text>
</comment>
<evidence type="ECO:0000259" key="12">
    <source>
        <dbReference type="PROSITE" id="PS51195"/>
    </source>
</evidence>
<dbReference type="InterPro" id="IPR014001">
    <property type="entry name" value="Helicase_ATP-bd"/>
</dbReference>
<keyword evidence="14" id="KW-1185">Reference proteome</keyword>
<evidence type="ECO:0000256" key="6">
    <source>
        <dbReference type="ARBA" id="ARBA00022884"/>
    </source>
</evidence>
<keyword evidence="6 7" id="KW-0694">RNA-binding</keyword>
<dbReference type="HAMAP" id="MF_00661">
    <property type="entry name" value="DEAD_helicase_RhlB"/>
    <property type="match status" value="1"/>
</dbReference>
<dbReference type="InterPro" id="IPR001650">
    <property type="entry name" value="Helicase_C-like"/>
</dbReference>
<evidence type="ECO:0000256" key="9">
    <source>
        <dbReference type="SAM" id="MobiDB-lite"/>
    </source>
</evidence>
<dbReference type="InterPro" id="IPR011545">
    <property type="entry name" value="DEAD/DEAH_box_helicase_dom"/>
</dbReference>
<sequence length="485" mass="54028">MLKKFLQAVTGKKQPAGKQGSGSKPATQGRGAKKPADLSAKDNKNAKRGGKKSNQPAKDTHQPAHQPHHAGQADNKKSQKRGKQDQQRPAIDDTPWSIDDFKVEADPAKTRFHDLDLPDSVMRGIHALGFQYCTPIQAESLPAALRGRDTIGQAQTGTGKSAAFLLTILNRLLTVKPEERFASEPRALVIAPTRELVMQIGKDAEGLAKYTGLNVVTIVGGMDYEKQRAQLRNHVVDVLVATPGRLIDFMRSQDVFLDQVEVLVLDEADRMLDMGFIPDVRRIVRATPTKDQRQTLLYSATFNYDVRILIDQWTTDPLEVVIEPEQVATDRVEQRCYLVAESDKYKQLERVLADEKPERCIIFANRRDLTRNLCDKLNKNGHVAVLLSGEVAQEKRIRTLERFRSGHVRILVATDVAGRGIHVDGVSHVINYTLPEDPEDYVHRIGRTGRAGAKGVSVSFISEDDAFVLPDLEKYLGTKLELTQP</sequence>
<evidence type="ECO:0000313" key="13">
    <source>
        <dbReference type="EMBL" id="UXD87396.1"/>
    </source>
</evidence>
<dbReference type="InterPro" id="IPR027417">
    <property type="entry name" value="P-loop_NTPase"/>
</dbReference>
<dbReference type="CDD" id="cd18787">
    <property type="entry name" value="SF2_C_DEAD"/>
    <property type="match status" value="1"/>
</dbReference>
<feature type="domain" description="DEAD-box RNA helicase Q" evidence="12">
    <location>
        <begin position="110"/>
        <end position="138"/>
    </location>
</feature>
<dbReference type="Gene3D" id="3.40.50.300">
    <property type="entry name" value="P-loop containing nucleotide triphosphate hydrolases"/>
    <property type="match status" value="2"/>
</dbReference>
<keyword evidence="1 7" id="KW-0963">Cytoplasm</keyword>
<dbReference type="InterPro" id="IPR050079">
    <property type="entry name" value="DEAD_box_RNA_helicase"/>
</dbReference>
<evidence type="ECO:0000256" key="1">
    <source>
        <dbReference type="ARBA" id="ARBA00022490"/>
    </source>
</evidence>
<comment type="catalytic activity">
    <reaction evidence="7">
        <text>ATP + H2O = ADP + phosphate + H(+)</text>
        <dbReference type="Rhea" id="RHEA:13065"/>
        <dbReference type="ChEBI" id="CHEBI:15377"/>
        <dbReference type="ChEBI" id="CHEBI:15378"/>
        <dbReference type="ChEBI" id="CHEBI:30616"/>
        <dbReference type="ChEBI" id="CHEBI:43474"/>
        <dbReference type="ChEBI" id="CHEBI:456216"/>
        <dbReference type="EC" id="3.6.4.13"/>
    </reaction>
</comment>
<name>A0ABY6A8R4_9GAMM</name>
<dbReference type="PANTHER" id="PTHR47959">
    <property type="entry name" value="ATP-DEPENDENT RNA HELICASE RHLE-RELATED"/>
    <property type="match status" value="1"/>
</dbReference>
<dbReference type="NCBIfam" id="NF002340">
    <property type="entry name" value="PRK01297.1"/>
    <property type="match status" value="1"/>
</dbReference>
<keyword evidence="4 7" id="KW-0347">Helicase</keyword>
<organism evidence="13 14">
    <name type="scientific">Thalassolituus hydrocarboniclasticus</name>
    <dbReference type="NCBI Taxonomy" id="2742796"/>
    <lineage>
        <taxon>Bacteria</taxon>
        <taxon>Pseudomonadati</taxon>
        <taxon>Pseudomonadota</taxon>
        <taxon>Gammaproteobacteria</taxon>
        <taxon>Oceanospirillales</taxon>
        <taxon>Oceanospirillaceae</taxon>
        <taxon>Thalassolituus</taxon>
    </lineage>
</organism>
<evidence type="ECO:0000256" key="8">
    <source>
        <dbReference type="PROSITE-ProRule" id="PRU00552"/>
    </source>
</evidence>
<comment type="subunit">
    <text evidence="7">Component of the RNA degradosome, which is a multiprotein complex involved in RNA processing and mRNA degradation.</text>
</comment>
<comment type="subcellular location">
    <subcellularLocation>
        <location evidence="7">Cytoplasm</location>
    </subcellularLocation>
</comment>
<dbReference type="Pfam" id="PF00271">
    <property type="entry name" value="Helicase_C"/>
    <property type="match status" value="1"/>
</dbReference>
<evidence type="ECO:0000256" key="2">
    <source>
        <dbReference type="ARBA" id="ARBA00022741"/>
    </source>
</evidence>
<dbReference type="InterPro" id="IPR023554">
    <property type="entry name" value="RNA_helicase_ATP-dep_RhlB"/>
</dbReference>
<comment type="similarity">
    <text evidence="7">Belongs to the DEAD box helicase family. RhlB subfamily.</text>
</comment>
<dbReference type="SUPFAM" id="SSF52540">
    <property type="entry name" value="P-loop containing nucleoside triphosphate hydrolases"/>
    <property type="match status" value="1"/>
</dbReference>
<dbReference type="PROSITE" id="PS51195">
    <property type="entry name" value="Q_MOTIF"/>
    <property type="match status" value="1"/>
</dbReference>
<feature type="short sequence motif" description="Q motif" evidence="8">
    <location>
        <begin position="110"/>
        <end position="138"/>
    </location>
</feature>
<feature type="compositionally biased region" description="Basic and acidic residues" evidence="9">
    <location>
        <begin position="34"/>
        <end position="45"/>
    </location>
</feature>
<dbReference type="PROSITE" id="PS00039">
    <property type="entry name" value="DEAD_ATP_HELICASE"/>
    <property type="match status" value="1"/>
</dbReference>
<dbReference type="SMART" id="SM00490">
    <property type="entry name" value="HELICc"/>
    <property type="match status" value="1"/>
</dbReference>
<keyword evidence="3 7" id="KW-0378">Hydrolase</keyword>
<feature type="domain" description="Helicase ATP-binding" evidence="10">
    <location>
        <begin position="141"/>
        <end position="320"/>
    </location>
</feature>
<proteinExistence type="inferred from homology"/>
<evidence type="ECO:0000256" key="3">
    <source>
        <dbReference type="ARBA" id="ARBA00022801"/>
    </source>
</evidence>
<keyword evidence="5 7" id="KW-0067">ATP-binding</keyword>
<evidence type="ECO:0000313" key="14">
    <source>
        <dbReference type="Proteomes" id="UP001065322"/>
    </source>
</evidence>
<dbReference type="EMBL" id="CP054475">
    <property type="protein sequence ID" value="UXD87396.1"/>
    <property type="molecule type" value="Genomic_DNA"/>
</dbReference>
<dbReference type="InterPro" id="IPR014014">
    <property type="entry name" value="RNA_helicase_DEAD_Q_motif"/>
</dbReference>
<dbReference type="Proteomes" id="UP001065322">
    <property type="component" value="Chromosome"/>
</dbReference>
<dbReference type="InterPro" id="IPR044742">
    <property type="entry name" value="DEAD/DEAH_RhlB"/>
</dbReference>
<dbReference type="CDD" id="cd00268">
    <property type="entry name" value="DEADc"/>
    <property type="match status" value="1"/>
</dbReference>
<protein>
    <recommendedName>
        <fullName evidence="7">ATP-dependent RNA helicase RhlB</fullName>
        <ecNumber evidence="7">3.6.4.13</ecNumber>
    </recommendedName>
</protein>
<feature type="region of interest" description="Disordered" evidence="9">
    <location>
        <begin position="1"/>
        <end position="98"/>
    </location>
</feature>
<feature type="domain" description="Helicase C-terminal" evidence="11">
    <location>
        <begin position="347"/>
        <end position="485"/>
    </location>
</feature>
<dbReference type="SMART" id="SM00487">
    <property type="entry name" value="DEXDc"/>
    <property type="match status" value="1"/>
</dbReference>
<dbReference type="InterPro" id="IPR000629">
    <property type="entry name" value="RNA-helicase_DEAD-box_CS"/>
</dbReference>
<feature type="compositionally biased region" description="Basic and acidic residues" evidence="9">
    <location>
        <begin position="74"/>
        <end position="86"/>
    </location>
</feature>
<evidence type="ECO:0000259" key="10">
    <source>
        <dbReference type="PROSITE" id="PS51192"/>
    </source>
</evidence>
<dbReference type="Pfam" id="PF00270">
    <property type="entry name" value="DEAD"/>
    <property type="match status" value="1"/>
</dbReference>
<reference evidence="14" key="1">
    <citation type="submission" date="2020-06" db="EMBL/GenBank/DDBJ databases">
        <title>Thalassolituus marinus alknpb1M-1, a hydrocarbon-degrading bacterium isolated from the deep-sea overlying water using an in-situ strategy from the South China Sea basin.</title>
        <authorList>
            <person name="Dong C."/>
            <person name="Chen Y."/>
            <person name="Shao Z."/>
        </authorList>
    </citation>
    <scope>NUCLEOTIDE SEQUENCE [LARGE SCALE GENOMIC DNA]</scope>
    <source>
        <strain evidence="14">alknpb1M-1</strain>
    </source>
</reference>